<dbReference type="CDD" id="cd14789">
    <property type="entry name" value="Tiki"/>
    <property type="match status" value="1"/>
</dbReference>
<dbReference type="EMBL" id="JBDIME010000002">
    <property type="protein sequence ID" value="MEN2788781.1"/>
    <property type="molecule type" value="Genomic_DNA"/>
</dbReference>
<organism evidence="1 2">
    <name type="scientific">Sphingomonas oligophenolica</name>
    <dbReference type="NCBI Taxonomy" id="301154"/>
    <lineage>
        <taxon>Bacteria</taxon>
        <taxon>Pseudomonadati</taxon>
        <taxon>Pseudomonadota</taxon>
        <taxon>Alphaproteobacteria</taxon>
        <taxon>Sphingomonadales</taxon>
        <taxon>Sphingomonadaceae</taxon>
        <taxon>Sphingomonas</taxon>
    </lineage>
</organism>
<dbReference type="PANTHER" id="PTHR40590">
    <property type="entry name" value="CYTOPLASMIC PROTEIN-RELATED"/>
    <property type="match status" value="1"/>
</dbReference>
<dbReference type="InterPro" id="IPR002816">
    <property type="entry name" value="TraB/PrgY/GumN_fam"/>
</dbReference>
<gene>
    <name evidence="1" type="ORF">ABC974_04015</name>
</gene>
<dbReference type="Pfam" id="PF01963">
    <property type="entry name" value="TraB_PrgY_gumN"/>
    <property type="match status" value="1"/>
</dbReference>
<proteinExistence type="predicted"/>
<reference evidence="1 2" key="1">
    <citation type="submission" date="2024-05" db="EMBL/GenBank/DDBJ databases">
        <authorList>
            <person name="Liu Q."/>
            <person name="Xin Y.-H."/>
        </authorList>
    </citation>
    <scope>NUCLEOTIDE SEQUENCE [LARGE SCALE GENOMIC DNA]</scope>
    <source>
        <strain evidence="1 2">CGMCC 1.10181</strain>
    </source>
</reference>
<dbReference type="InterPro" id="IPR047111">
    <property type="entry name" value="YbaP-like"/>
</dbReference>
<evidence type="ECO:0000313" key="1">
    <source>
        <dbReference type="EMBL" id="MEN2788781.1"/>
    </source>
</evidence>
<dbReference type="PANTHER" id="PTHR40590:SF1">
    <property type="entry name" value="CYTOPLASMIC PROTEIN"/>
    <property type="match status" value="1"/>
</dbReference>
<sequence>MSRTGAAWAPARGPGPWRCGVGLAALLCIGAAPAPRIRYAVVVDAPIVTLEGQRAGPRIAYPGLPVDDRIAPDDFALDGDGSDIPSPEEIQAAQGRIKLAQLSQNYRPHPAIWKIGRGKATIYLFGTIHILPPGFQWRNEAIDGIVDQADMLIVESVDEKAGLDSLVNGPAPALPPLATRVSPDHRAALKRFTDGLSPGAAAALDGMQTWVAAIAIGYVNDFRAGEIPGPGADDWLEAQFRAAGKPVVPIENGDAVMATVSAIPEAEQRRMLDLALDAPERPRAEVRAPMHAWAKGEVGAASALTIDMAGSSGTEALSAPLLTNRNRAWADSLARRLKTPGTALFAAGIGHFVGPASLLDLLRQRGITVKRVE</sequence>
<dbReference type="Proteomes" id="UP001419910">
    <property type="component" value="Unassembled WGS sequence"/>
</dbReference>
<comment type="caution">
    <text evidence="1">The sequence shown here is derived from an EMBL/GenBank/DDBJ whole genome shotgun (WGS) entry which is preliminary data.</text>
</comment>
<dbReference type="RefSeq" id="WP_343890792.1">
    <property type="nucleotide sequence ID" value="NZ_BAAAEH010000035.1"/>
</dbReference>
<accession>A0ABU9XZ08</accession>
<name>A0ABU9XZ08_9SPHN</name>
<keyword evidence="2" id="KW-1185">Reference proteome</keyword>
<protein>
    <submittedName>
        <fullName evidence="1">TraB/GumN family protein</fullName>
    </submittedName>
</protein>
<evidence type="ECO:0000313" key="2">
    <source>
        <dbReference type="Proteomes" id="UP001419910"/>
    </source>
</evidence>